<dbReference type="Proteomes" id="UP000011750">
    <property type="component" value="Chromosome A02"/>
</dbReference>
<proteinExistence type="predicted"/>
<dbReference type="HOGENOM" id="CLU_1995834_0_0_1"/>
<dbReference type="EnsemblPlants" id="Bra021986.1">
    <property type="protein sequence ID" value="Bra021986.1-P"/>
    <property type="gene ID" value="Bra021986"/>
</dbReference>
<name>M4DZN9_BRACM</name>
<reference evidence="1 2" key="2">
    <citation type="journal article" date="2018" name="Hortic Res">
        <title>Improved Brassica rapa reference genome by single-molecule sequencing and chromosome conformation capture technologies.</title>
        <authorList>
            <person name="Zhang L."/>
            <person name="Cai X."/>
            <person name="Wu J."/>
            <person name="Liu M."/>
            <person name="Grob S."/>
            <person name="Cheng F."/>
            <person name="Liang J."/>
            <person name="Cai C."/>
            <person name="Liu Z."/>
            <person name="Liu B."/>
            <person name="Wang F."/>
            <person name="Li S."/>
            <person name="Liu F."/>
            <person name="Li X."/>
            <person name="Cheng L."/>
            <person name="Yang W."/>
            <person name="Li M.H."/>
            <person name="Grossniklaus U."/>
            <person name="Zheng H."/>
            <person name="Wang X."/>
        </authorList>
    </citation>
    <scope>NUCLEOTIDE SEQUENCE [LARGE SCALE GENOMIC DNA]</scope>
    <source>
        <strain evidence="1 2">cv. Chiifu-401-42</strain>
    </source>
</reference>
<dbReference type="Gramene" id="Bra021986.1">
    <property type="protein sequence ID" value="Bra021986.1-P"/>
    <property type="gene ID" value="Bra021986"/>
</dbReference>
<sequence>MGVVMARVEKVNIPHMYIKLLMVFDRVRKFHLGLHYDFLLSLIEKTRKKDIADDGIDMGVSSSGDQTGIRSRLSRRARMLIRSSKTTQSPSVDETSGKDCEDRVINIVYKEIFKDVQTTQVHEDT</sequence>
<reference evidence="1 2" key="1">
    <citation type="journal article" date="2011" name="Nat. Genet.">
        <title>The genome of the mesopolyploid crop species Brassica rapa.</title>
        <authorList>
            <consortium name="Brassica rapa Genome Sequencing Project Consortium"/>
            <person name="Wang X."/>
            <person name="Wang H."/>
            <person name="Wang J."/>
            <person name="Sun R."/>
            <person name="Wu J."/>
            <person name="Liu S."/>
            <person name="Bai Y."/>
            <person name="Mun J.H."/>
            <person name="Bancroft I."/>
            <person name="Cheng F."/>
            <person name="Huang S."/>
            <person name="Li X."/>
            <person name="Hua W."/>
            <person name="Wang J."/>
            <person name="Wang X."/>
            <person name="Freeling M."/>
            <person name="Pires J.C."/>
            <person name="Paterson A.H."/>
            <person name="Chalhoub B."/>
            <person name="Wang B."/>
            <person name="Hayward A."/>
            <person name="Sharpe A.G."/>
            <person name="Park B.S."/>
            <person name="Weisshaar B."/>
            <person name="Liu B."/>
            <person name="Li B."/>
            <person name="Liu B."/>
            <person name="Tong C."/>
            <person name="Song C."/>
            <person name="Duran C."/>
            <person name="Peng C."/>
            <person name="Geng C."/>
            <person name="Koh C."/>
            <person name="Lin C."/>
            <person name="Edwards D."/>
            <person name="Mu D."/>
            <person name="Shen D."/>
            <person name="Soumpourou E."/>
            <person name="Li F."/>
            <person name="Fraser F."/>
            <person name="Conant G."/>
            <person name="Lassalle G."/>
            <person name="King G.J."/>
            <person name="Bonnema G."/>
            <person name="Tang H."/>
            <person name="Wang H."/>
            <person name="Belcram H."/>
            <person name="Zhou H."/>
            <person name="Hirakawa H."/>
            <person name="Abe H."/>
            <person name="Guo H."/>
            <person name="Wang H."/>
            <person name="Jin H."/>
            <person name="Parkin I.A."/>
            <person name="Batley J."/>
            <person name="Kim J.S."/>
            <person name="Just J."/>
            <person name="Li J."/>
            <person name="Xu J."/>
            <person name="Deng J."/>
            <person name="Kim J.A."/>
            <person name="Li J."/>
            <person name="Yu J."/>
            <person name="Meng J."/>
            <person name="Wang J."/>
            <person name="Min J."/>
            <person name="Poulain J."/>
            <person name="Wang J."/>
            <person name="Hatakeyama K."/>
            <person name="Wu K."/>
            <person name="Wang L."/>
            <person name="Fang L."/>
            <person name="Trick M."/>
            <person name="Links M.G."/>
            <person name="Zhao M."/>
            <person name="Jin M."/>
            <person name="Ramchiary N."/>
            <person name="Drou N."/>
            <person name="Berkman P.J."/>
            <person name="Cai Q."/>
            <person name="Huang Q."/>
            <person name="Li R."/>
            <person name="Tabata S."/>
            <person name="Cheng S."/>
            <person name="Zhang S."/>
            <person name="Zhang S."/>
            <person name="Huang S."/>
            <person name="Sato S."/>
            <person name="Sun S."/>
            <person name="Kwon S.J."/>
            <person name="Choi S.R."/>
            <person name="Lee T.H."/>
            <person name="Fan W."/>
            <person name="Zhao X."/>
            <person name="Tan X."/>
            <person name="Xu X."/>
            <person name="Wang Y."/>
            <person name="Qiu Y."/>
            <person name="Yin Y."/>
            <person name="Li Y."/>
            <person name="Du Y."/>
            <person name="Liao Y."/>
            <person name="Lim Y."/>
            <person name="Narusaka Y."/>
            <person name="Wang Y."/>
            <person name="Wang Z."/>
            <person name="Li Z."/>
            <person name="Wang Z."/>
            <person name="Xiong Z."/>
            <person name="Zhang Z."/>
        </authorList>
    </citation>
    <scope>NUCLEOTIDE SEQUENCE [LARGE SCALE GENOMIC DNA]</scope>
    <source>
        <strain evidence="1 2">cv. Chiifu-401-42</strain>
    </source>
</reference>
<reference evidence="1" key="3">
    <citation type="submission" date="2023-03" db="UniProtKB">
        <authorList>
            <consortium name="EnsemblPlants"/>
        </authorList>
    </citation>
    <scope>IDENTIFICATION</scope>
    <source>
        <strain evidence="1">cv. Chiifu-401-42</strain>
    </source>
</reference>
<dbReference type="InParanoid" id="M4DZN9"/>
<evidence type="ECO:0000313" key="2">
    <source>
        <dbReference type="Proteomes" id="UP000011750"/>
    </source>
</evidence>
<accession>M4DZN9</accession>
<keyword evidence="2" id="KW-1185">Reference proteome</keyword>
<organism evidence="1 2">
    <name type="scientific">Brassica campestris</name>
    <name type="common">Field mustard</name>
    <dbReference type="NCBI Taxonomy" id="3711"/>
    <lineage>
        <taxon>Eukaryota</taxon>
        <taxon>Viridiplantae</taxon>
        <taxon>Streptophyta</taxon>
        <taxon>Embryophyta</taxon>
        <taxon>Tracheophyta</taxon>
        <taxon>Spermatophyta</taxon>
        <taxon>Magnoliopsida</taxon>
        <taxon>eudicotyledons</taxon>
        <taxon>Gunneridae</taxon>
        <taxon>Pentapetalae</taxon>
        <taxon>rosids</taxon>
        <taxon>malvids</taxon>
        <taxon>Brassicales</taxon>
        <taxon>Brassicaceae</taxon>
        <taxon>Brassiceae</taxon>
        <taxon>Brassica</taxon>
    </lineage>
</organism>
<protein>
    <submittedName>
        <fullName evidence="1">Uncharacterized protein</fullName>
    </submittedName>
</protein>
<dbReference type="AlphaFoldDB" id="M4DZN9"/>
<evidence type="ECO:0000313" key="1">
    <source>
        <dbReference type="EnsemblPlants" id="Bra021986.1-P"/>
    </source>
</evidence>